<comment type="caution">
    <text evidence="16">The sequence shown here is derived from an EMBL/GenBank/DDBJ whole genome shotgun (WGS) entry which is preliminary data.</text>
</comment>
<accession>A0A502C262</accession>
<dbReference type="EC" id="2.4.1.336" evidence="11"/>
<reference evidence="16 17" key="1">
    <citation type="journal article" date="2019" name="Environ. Microbiol.">
        <title>Species interactions and distinct microbial communities in high Arctic permafrost affected cryosols are associated with the CH4 and CO2 gas fluxes.</title>
        <authorList>
            <person name="Altshuler I."/>
            <person name="Hamel J."/>
            <person name="Turney S."/>
            <person name="Magnuson E."/>
            <person name="Levesque R."/>
            <person name="Greer C."/>
            <person name="Whyte L.G."/>
        </authorList>
    </citation>
    <scope>NUCLEOTIDE SEQUENCE [LARGE SCALE GENOMIC DNA]</scope>
    <source>
        <strain evidence="16 17">S13Y</strain>
    </source>
</reference>
<evidence type="ECO:0000256" key="4">
    <source>
        <dbReference type="ARBA" id="ARBA00022679"/>
    </source>
</evidence>
<dbReference type="Gene3D" id="3.20.20.80">
    <property type="entry name" value="Glycosidases"/>
    <property type="match status" value="1"/>
</dbReference>
<dbReference type="SUPFAM" id="SSF51445">
    <property type="entry name" value="(Trans)glycosidases"/>
    <property type="match status" value="1"/>
</dbReference>
<feature type="transmembrane region" description="Helical" evidence="14">
    <location>
        <begin position="700"/>
        <end position="723"/>
    </location>
</feature>
<feature type="transmembrane region" description="Helical" evidence="14">
    <location>
        <begin position="12"/>
        <end position="34"/>
    </location>
</feature>
<feature type="transmembrane region" description="Helical" evidence="14">
    <location>
        <begin position="735"/>
        <end position="755"/>
    </location>
</feature>
<organism evidence="16 17">
    <name type="scientific">Rhodanobacter glycinis</name>
    <dbReference type="NCBI Taxonomy" id="582702"/>
    <lineage>
        <taxon>Bacteria</taxon>
        <taxon>Pseudomonadati</taxon>
        <taxon>Pseudomonadota</taxon>
        <taxon>Gammaproteobacteria</taxon>
        <taxon>Lysobacterales</taxon>
        <taxon>Rhodanobacteraceae</taxon>
        <taxon>Rhodanobacter</taxon>
    </lineage>
</organism>
<evidence type="ECO:0000256" key="7">
    <source>
        <dbReference type="ARBA" id="ARBA00022842"/>
    </source>
</evidence>
<feature type="transmembrane region" description="Helical" evidence="14">
    <location>
        <begin position="845"/>
        <end position="867"/>
    </location>
</feature>
<keyword evidence="6" id="KW-0378">Hydrolase</keyword>
<evidence type="ECO:0000256" key="5">
    <source>
        <dbReference type="ARBA" id="ARBA00022692"/>
    </source>
</evidence>
<evidence type="ECO:0000256" key="11">
    <source>
        <dbReference type="ARBA" id="ARBA00066964"/>
    </source>
</evidence>
<evidence type="ECO:0000256" key="10">
    <source>
        <dbReference type="ARBA" id="ARBA00053004"/>
    </source>
</evidence>
<dbReference type="STRING" id="582702.SAMN05192579_105195"/>
<evidence type="ECO:0000256" key="2">
    <source>
        <dbReference type="ARBA" id="ARBA00004881"/>
    </source>
</evidence>
<sequence>MSATATNHNSRYPLLTAIVLALVVAAMNIGLWWWSNLPHGPDDWHGKIGGFAFSSFQRYQDPIKQDYPSDDEVDRDLKLVAKYSDRIRTYSMQVNPQTYRLAAKDGLDVMAGAEISRRMENNEKEIDTLIAMARRYPDSIKRVIVGNEVLFRNDLTPEQMMVYLDRVRAAVHQPVSIAEPEYIWLKYPELADHVDFITIHIFPFWNGIPVVASALDPAQRAPALNAALGSYEVIQQRFPYKHVVVGEIGWPSNGDRHEHADPSVSNEAIFIREWLLAAKQRNIDYYLMEAFDQPWKEQLSGRTEAYWGIFNADRQPKFPFTGPVTEDIAWPWKAIAASLLALLPMIFFARRFSRFKLMGRLFFCMLIQLACGLITWSATLPFNFYLSWVDWTMLVLLFPAQIAILAILLINGFEFTEVLWRREWIRHAGMLTPDPPEKQPFVSIHLACYNEPPEMVIITLDSLAALDYANFEVLVIDNNTKDPAVWKPVQEYCEKLGKRFRFFHLEPWPGYKAGALNFGLKETDPQADVVAVIDADYEVRADWLATLTGYFHDPKVAVVQCPQAHREFEHNAFRRMTAWEYDGFFRIGMHHRNERNAIIQHGTMTMVRRTALEGTGGWSEWTICEDAELGLRLMHSGYELVYVDELMGKGLTPADFKAYKSQRYRWAFGAMQILKGRWSWMTQKGPLSAGQRFHFLTGWFSWFADALHLIFTLMALFWTAGMVAYPQYFSLPMQLFLIPVIGFFFAKAIFGIVLYRARVPCSWYDTLMASLASMGLSHAIARGILHGLTREKTSFVVTAKSRRLGGSNFAAFAPVREEGLMAIALMLCIVGMAEGYGTHYIEGTLWMFILAAQSIPYVSAVIGAWIAHKAGDKAG</sequence>
<dbReference type="AlphaFoldDB" id="A0A502C262"/>
<keyword evidence="17" id="KW-1185">Reference proteome</keyword>
<gene>
    <name evidence="16" type="ORF">EAH88_12445</name>
</gene>
<evidence type="ECO:0000313" key="17">
    <source>
        <dbReference type="Proteomes" id="UP000319486"/>
    </source>
</evidence>
<dbReference type="RefSeq" id="WP_140653161.1">
    <property type="nucleotide sequence ID" value="NZ_RCZO01000007.1"/>
</dbReference>
<dbReference type="EMBL" id="RCZO01000007">
    <property type="protein sequence ID" value="TPG07257.1"/>
    <property type="molecule type" value="Genomic_DNA"/>
</dbReference>
<name>A0A502C262_9GAMM</name>
<evidence type="ECO:0000259" key="15">
    <source>
        <dbReference type="Pfam" id="PF00535"/>
    </source>
</evidence>
<dbReference type="InterPro" id="IPR000490">
    <property type="entry name" value="Glyco_hydro_17"/>
</dbReference>
<evidence type="ECO:0000313" key="16">
    <source>
        <dbReference type="EMBL" id="TPG07257.1"/>
    </source>
</evidence>
<evidence type="ECO:0000256" key="1">
    <source>
        <dbReference type="ARBA" id="ARBA00004141"/>
    </source>
</evidence>
<keyword evidence="3" id="KW-0328">Glycosyltransferase</keyword>
<proteinExistence type="predicted"/>
<dbReference type="InterPro" id="IPR050321">
    <property type="entry name" value="Glycosyltr_2/OpgH_subfam"/>
</dbReference>
<dbReference type="PANTHER" id="PTHR43867:SF4">
    <property type="entry name" value="BETA-(1-3)-GLUCOSYL TRANSFERASE"/>
    <property type="match status" value="1"/>
</dbReference>
<evidence type="ECO:0000256" key="13">
    <source>
        <dbReference type="ARBA" id="ARBA00078564"/>
    </source>
</evidence>
<comment type="catalytic activity">
    <reaction evidence="10">
        <text>a 1,2-diacyl-sn-glycerol + UDP-alpha-D-glucose = a 1,2-diacyl-3-O-(beta-D-glucopyranosyl)-sn-glycerol + UDP + H(+)</text>
        <dbReference type="Rhea" id="RHEA:17285"/>
        <dbReference type="ChEBI" id="CHEBI:15378"/>
        <dbReference type="ChEBI" id="CHEBI:17815"/>
        <dbReference type="ChEBI" id="CHEBI:58223"/>
        <dbReference type="ChEBI" id="CHEBI:58885"/>
        <dbReference type="ChEBI" id="CHEBI:75799"/>
        <dbReference type="EC" id="2.4.1.336"/>
    </reaction>
</comment>
<keyword evidence="4 16" id="KW-0808">Transferase</keyword>
<keyword evidence="5 14" id="KW-0812">Transmembrane</keyword>
<evidence type="ECO:0000256" key="8">
    <source>
        <dbReference type="ARBA" id="ARBA00022989"/>
    </source>
</evidence>
<evidence type="ECO:0000256" key="9">
    <source>
        <dbReference type="ARBA" id="ARBA00023136"/>
    </source>
</evidence>
<feature type="domain" description="Glycosyltransferase 2-like" evidence="15">
    <location>
        <begin position="443"/>
        <end position="613"/>
    </location>
</feature>
<dbReference type="Gene3D" id="3.90.550.10">
    <property type="entry name" value="Spore Coat Polysaccharide Biosynthesis Protein SpsA, Chain A"/>
    <property type="match status" value="1"/>
</dbReference>
<evidence type="ECO:0000256" key="3">
    <source>
        <dbReference type="ARBA" id="ARBA00022676"/>
    </source>
</evidence>
<dbReference type="Pfam" id="PF00535">
    <property type="entry name" value="Glycos_transf_2"/>
    <property type="match status" value="1"/>
</dbReference>
<feature type="transmembrane region" description="Helical" evidence="14">
    <location>
        <begin position="330"/>
        <end position="349"/>
    </location>
</feature>
<dbReference type="SUPFAM" id="SSF53448">
    <property type="entry name" value="Nucleotide-diphospho-sugar transferases"/>
    <property type="match status" value="1"/>
</dbReference>
<feature type="transmembrane region" description="Helical" evidence="14">
    <location>
        <begin position="361"/>
        <end position="379"/>
    </location>
</feature>
<dbReference type="InterPro" id="IPR001173">
    <property type="entry name" value="Glyco_trans_2-like"/>
</dbReference>
<dbReference type="InterPro" id="IPR017853">
    <property type="entry name" value="GH"/>
</dbReference>
<protein>
    <recommendedName>
        <fullName evidence="12">Beta-monoglucosyldiacylglycerol synthase</fullName>
        <ecNumber evidence="11">2.4.1.336</ecNumber>
    </recommendedName>
    <alternativeName>
        <fullName evidence="13">UDP-glucose:1,2-diacylglycerol 3-beta-D-glucosyltransferase</fullName>
    </alternativeName>
</protein>
<dbReference type="InterPro" id="IPR029044">
    <property type="entry name" value="Nucleotide-diphossugar_trans"/>
</dbReference>
<dbReference type="Pfam" id="PF00332">
    <property type="entry name" value="Glyco_hydro_17"/>
    <property type="match status" value="1"/>
</dbReference>
<dbReference type="GO" id="GO:0005886">
    <property type="term" value="C:plasma membrane"/>
    <property type="evidence" value="ECO:0007669"/>
    <property type="project" value="TreeGrafter"/>
</dbReference>
<dbReference type="PANTHER" id="PTHR43867">
    <property type="entry name" value="CELLULOSE SYNTHASE CATALYTIC SUBUNIT A [UDP-FORMING]"/>
    <property type="match status" value="1"/>
</dbReference>
<evidence type="ECO:0000256" key="14">
    <source>
        <dbReference type="SAM" id="Phobius"/>
    </source>
</evidence>
<comment type="subcellular location">
    <subcellularLocation>
        <location evidence="1">Membrane</location>
        <topology evidence="1">Multi-pass membrane protein</topology>
    </subcellularLocation>
</comment>
<dbReference type="GO" id="GO:0004553">
    <property type="term" value="F:hydrolase activity, hydrolyzing O-glycosyl compounds"/>
    <property type="evidence" value="ECO:0007669"/>
    <property type="project" value="InterPro"/>
</dbReference>
<keyword evidence="7" id="KW-0460">Magnesium</keyword>
<dbReference type="FunFam" id="3.90.550.10:FF:000164">
    <property type="entry name" value="Beta-(1-3)-glucosyl transferase"/>
    <property type="match status" value="1"/>
</dbReference>
<keyword evidence="9 14" id="KW-0472">Membrane</keyword>
<evidence type="ECO:0000256" key="6">
    <source>
        <dbReference type="ARBA" id="ARBA00022801"/>
    </source>
</evidence>
<evidence type="ECO:0000256" key="12">
    <source>
        <dbReference type="ARBA" id="ARBA00068721"/>
    </source>
</evidence>
<feature type="transmembrane region" description="Helical" evidence="14">
    <location>
        <begin position="809"/>
        <end position="833"/>
    </location>
</feature>
<dbReference type="GO" id="GO:0005975">
    <property type="term" value="P:carbohydrate metabolic process"/>
    <property type="evidence" value="ECO:0007669"/>
    <property type="project" value="InterPro"/>
</dbReference>
<keyword evidence="8 14" id="KW-1133">Transmembrane helix</keyword>
<dbReference type="GO" id="GO:0016758">
    <property type="term" value="F:hexosyltransferase activity"/>
    <property type="evidence" value="ECO:0007669"/>
    <property type="project" value="TreeGrafter"/>
</dbReference>
<feature type="transmembrane region" description="Helical" evidence="14">
    <location>
        <begin position="391"/>
        <end position="413"/>
    </location>
</feature>
<comment type="pathway">
    <text evidence="2">Glycan metabolism.</text>
</comment>
<dbReference type="Proteomes" id="UP000319486">
    <property type="component" value="Unassembled WGS sequence"/>
</dbReference>